<evidence type="ECO:0008006" key="4">
    <source>
        <dbReference type="Google" id="ProtNLM"/>
    </source>
</evidence>
<accession>A0A4R8DJY8</accession>
<sequence length="287" mass="30983">MQKKLASAAFILLVCLSACSKHDSSPSGLSVDGGTAGPSNTWLSGYLVQKSGNNLFTEVRFNSDHSVSKVITLNMPDAGETDSLGNPIDTTYTTIIPVYSGGKLSELQSPADSNAASGPVTTNFDYASNGDLLRIRYNPGTNTYAYDSLVLATGGMLAMSYHFVLDSSTGVVSEQYWDTFSWTSKKDISQVLVSTASSAYTVSYTYDGYYNPYKTVKDLPFMLGTLDNIVPLLSANNAITDVLVGYNSETTYAYQYNNSSVPVSQNISVIVSGSTKQSTFVYFQYIQ</sequence>
<evidence type="ECO:0000256" key="1">
    <source>
        <dbReference type="SAM" id="SignalP"/>
    </source>
</evidence>
<feature type="chain" id="PRO_5020404471" description="YD repeat-containing protein" evidence="1">
    <location>
        <begin position="21"/>
        <end position="287"/>
    </location>
</feature>
<keyword evidence="1" id="KW-0732">Signal</keyword>
<proteinExistence type="predicted"/>
<protein>
    <recommendedName>
        <fullName evidence="4">YD repeat-containing protein</fullName>
    </recommendedName>
</protein>
<name>A0A4R8DJY8_9BACT</name>
<dbReference type="Proteomes" id="UP000294498">
    <property type="component" value="Unassembled WGS sequence"/>
</dbReference>
<feature type="signal peptide" evidence="1">
    <location>
        <begin position="1"/>
        <end position="20"/>
    </location>
</feature>
<dbReference type="RefSeq" id="WP_133999350.1">
    <property type="nucleotide sequence ID" value="NZ_SODV01000002.1"/>
</dbReference>
<evidence type="ECO:0000313" key="3">
    <source>
        <dbReference type="Proteomes" id="UP000294498"/>
    </source>
</evidence>
<keyword evidence="3" id="KW-1185">Reference proteome</keyword>
<organism evidence="2 3">
    <name type="scientific">Dinghuibacter silviterrae</name>
    <dbReference type="NCBI Taxonomy" id="1539049"/>
    <lineage>
        <taxon>Bacteria</taxon>
        <taxon>Pseudomonadati</taxon>
        <taxon>Bacteroidota</taxon>
        <taxon>Chitinophagia</taxon>
        <taxon>Chitinophagales</taxon>
        <taxon>Chitinophagaceae</taxon>
        <taxon>Dinghuibacter</taxon>
    </lineage>
</organism>
<reference evidence="2 3" key="1">
    <citation type="submission" date="2019-03" db="EMBL/GenBank/DDBJ databases">
        <title>Genomic Encyclopedia of Type Strains, Phase IV (KMG-IV): sequencing the most valuable type-strain genomes for metagenomic binning, comparative biology and taxonomic classification.</title>
        <authorList>
            <person name="Goeker M."/>
        </authorList>
    </citation>
    <scope>NUCLEOTIDE SEQUENCE [LARGE SCALE GENOMIC DNA]</scope>
    <source>
        <strain evidence="2 3">DSM 100059</strain>
    </source>
</reference>
<gene>
    <name evidence="2" type="ORF">EDB95_5167</name>
</gene>
<comment type="caution">
    <text evidence="2">The sequence shown here is derived from an EMBL/GenBank/DDBJ whole genome shotgun (WGS) entry which is preliminary data.</text>
</comment>
<dbReference type="EMBL" id="SODV01000002">
    <property type="protein sequence ID" value="TDW97320.1"/>
    <property type="molecule type" value="Genomic_DNA"/>
</dbReference>
<dbReference type="AlphaFoldDB" id="A0A4R8DJY8"/>
<evidence type="ECO:0000313" key="2">
    <source>
        <dbReference type="EMBL" id="TDW97320.1"/>
    </source>
</evidence>